<evidence type="ECO:0000256" key="4">
    <source>
        <dbReference type="ARBA" id="ARBA00021807"/>
    </source>
</evidence>
<dbReference type="PANTHER" id="PTHR15404:SF2">
    <property type="entry name" value="PROTEIN AF1Q"/>
    <property type="match status" value="1"/>
</dbReference>
<organism evidence="11">
    <name type="scientific">Callorhinchus milii</name>
    <name type="common">Ghost shark</name>
    <dbReference type="NCBI Taxonomy" id="7868"/>
    <lineage>
        <taxon>Eukaryota</taxon>
        <taxon>Metazoa</taxon>
        <taxon>Chordata</taxon>
        <taxon>Craniata</taxon>
        <taxon>Vertebrata</taxon>
        <taxon>Chondrichthyes</taxon>
        <taxon>Holocephali</taxon>
        <taxon>Chimaeriformes</taxon>
        <taxon>Callorhinchidae</taxon>
        <taxon>Callorhinchus</taxon>
    </lineage>
</organism>
<keyword evidence="6" id="KW-0832">Ubl conjugation</keyword>
<feature type="compositionally biased region" description="Basic and acidic residues" evidence="9">
    <location>
        <begin position="1"/>
        <end position="18"/>
    </location>
</feature>
<dbReference type="GO" id="GO:0045893">
    <property type="term" value="P:positive regulation of DNA-templated transcription"/>
    <property type="evidence" value="ECO:0007669"/>
    <property type="project" value="TreeGrafter"/>
</dbReference>
<feature type="non-terminal residue" evidence="11">
    <location>
        <position position="1"/>
    </location>
</feature>
<protein>
    <recommendedName>
        <fullName evidence="4">Protein AF1q</fullName>
    </recommendedName>
</protein>
<evidence type="ECO:0000259" key="10">
    <source>
        <dbReference type="Pfam" id="PF15017"/>
    </source>
</evidence>
<evidence type="ECO:0000256" key="6">
    <source>
        <dbReference type="ARBA" id="ARBA00022843"/>
    </source>
</evidence>
<dbReference type="GO" id="GO:0090200">
    <property type="term" value="P:positive regulation of release of cytochrome c from mitochondria"/>
    <property type="evidence" value="ECO:0007669"/>
    <property type="project" value="TreeGrafter"/>
</dbReference>
<evidence type="ECO:0000256" key="2">
    <source>
        <dbReference type="ARBA" id="ARBA00004300"/>
    </source>
</evidence>
<keyword evidence="7" id="KW-0206">Cytoskeleton</keyword>
<evidence type="ECO:0000256" key="7">
    <source>
        <dbReference type="ARBA" id="ARBA00023212"/>
    </source>
</evidence>
<dbReference type="GO" id="GO:0005813">
    <property type="term" value="C:centrosome"/>
    <property type="evidence" value="ECO:0007669"/>
    <property type="project" value="UniProtKB-SubCell"/>
</dbReference>
<comment type="similarity">
    <text evidence="3">Belongs to the MLLT11 family.</text>
</comment>
<dbReference type="InterPro" id="IPR033461">
    <property type="entry name" value="WRNPLPNID"/>
</dbReference>
<reference evidence="11" key="1">
    <citation type="journal article" date="2014" name="Nature">
        <title>Elephant shark genome provides unique insights into gnathostome evolution.</title>
        <authorList>
            <consortium name="International Elephant Shark Genome Sequencing Consortium"/>
            <person name="Venkatesh B."/>
            <person name="Lee A.P."/>
            <person name="Ravi V."/>
            <person name="Maurya A.K."/>
            <person name="Lian M.M."/>
            <person name="Swann J.B."/>
            <person name="Ohta Y."/>
            <person name="Flajnik M.F."/>
            <person name="Sutoh Y."/>
            <person name="Kasahara M."/>
            <person name="Hoon S."/>
            <person name="Gangu V."/>
            <person name="Roy S.W."/>
            <person name="Irimia M."/>
            <person name="Korzh V."/>
            <person name="Kondrychyn I."/>
            <person name="Lim Z.W."/>
            <person name="Tay B.H."/>
            <person name="Tohari S."/>
            <person name="Kong K.W."/>
            <person name="Ho S."/>
            <person name="Lorente-Galdos B."/>
            <person name="Quilez J."/>
            <person name="Marques-Bonet T."/>
            <person name="Raney B.J."/>
            <person name="Ingham P.W."/>
            <person name="Tay A."/>
            <person name="Hillier L.W."/>
            <person name="Minx P."/>
            <person name="Boehm T."/>
            <person name="Wilson R.K."/>
            <person name="Brenner S."/>
            <person name="Warren W.C."/>
        </authorList>
    </citation>
    <scope>NUCLEOTIDE SEQUENCE</scope>
    <source>
        <tissue evidence="11">Muscle</tissue>
    </source>
</reference>
<dbReference type="Pfam" id="PF15017">
    <property type="entry name" value="WRNPLPNID"/>
    <property type="match status" value="1"/>
</dbReference>
<sequence>QTDRHTDTQTRTQAERTGRQTPFPHKPCDTELSPTHLDPSEQTMLESLSSQFDSFLYWRMPIAQVDMSDMEVLGVPTSSADQLPTAKRPLREDEGEEEFSAFSSFNYWKAPIESVDGFDLDLL</sequence>
<evidence type="ECO:0000256" key="8">
    <source>
        <dbReference type="ARBA" id="ARBA00023242"/>
    </source>
</evidence>
<dbReference type="GO" id="GO:0005829">
    <property type="term" value="C:cytosol"/>
    <property type="evidence" value="ECO:0007669"/>
    <property type="project" value="TreeGrafter"/>
</dbReference>
<evidence type="ECO:0000256" key="5">
    <source>
        <dbReference type="ARBA" id="ARBA00022490"/>
    </source>
</evidence>
<dbReference type="GO" id="GO:0051901">
    <property type="term" value="P:positive regulation of mitochondrial depolarization"/>
    <property type="evidence" value="ECO:0007669"/>
    <property type="project" value="TreeGrafter"/>
</dbReference>
<keyword evidence="8" id="KW-0539">Nucleus</keyword>
<comment type="subcellular location">
    <subcellularLocation>
        <location evidence="2">Cytoplasm</location>
        <location evidence="2">Cytoskeleton</location>
        <location evidence="2">Microtubule organizing center</location>
        <location evidence="2">Centrosome</location>
    </subcellularLocation>
    <subcellularLocation>
        <location evidence="1">Nucleus</location>
    </subcellularLocation>
</comment>
<name>V9LI08_CALMI</name>
<dbReference type="PANTHER" id="PTHR15404">
    <property type="entry name" value="PROTEIN AF1Q"/>
    <property type="match status" value="1"/>
</dbReference>
<dbReference type="EMBL" id="JW880610">
    <property type="protein sequence ID" value="AFP13127.1"/>
    <property type="molecule type" value="mRNA"/>
</dbReference>
<keyword evidence="5" id="KW-0963">Cytoplasm</keyword>
<dbReference type="GO" id="GO:0005654">
    <property type="term" value="C:nucleoplasm"/>
    <property type="evidence" value="ECO:0007669"/>
    <property type="project" value="TreeGrafter"/>
</dbReference>
<feature type="region of interest" description="Disordered" evidence="9">
    <location>
        <begin position="1"/>
        <end position="35"/>
    </location>
</feature>
<evidence type="ECO:0000256" key="9">
    <source>
        <dbReference type="SAM" id="MobiDB-lite"/>
    </source>
</evidence>
<accession>V9LI08</accession>
<dbReference type="InterPro" id="IPR026778">
    <property type="entry name" value="MLLT11_fam"/>
</dbReference>
<evidence type="ECO:0000256" key="3">
    <source>
        <dbReference type="ARBA" id="ARBA00008177"/>
    </source>
</evidence>
<dbReference type="GO" id="GO:0097190">
    <property type="term" value="P:apoptotic signaling pathway"/>
    <property type="evidence" value="ECO:0007669"/>
    <property type="project" value="InterPro"/>
</dbReference>
<feature type="domain" description="Putative WW-binding" evidence="10">
    <location>
        <begin position="50"/>
        <end position="112"/>
    </location>
</feature>
<dbReference type="AlphaFoldDB" id="V9LI08"/>
<evidence type="ECO:0000256" key="1">
    <source>
        <dbReference type="ARBA" id="ARBA00004123"/>
    </source>
</evidence>
<evidence type="ECO:0000313" key="11">
    <source>
        <dbReference type="EMBL" id="AFP13127.1"/>
    </source>
</evidence>
<proteinExistence type="evidence at transcript level"/>